<keyword evidence="1" id="KW-0812">Transmembrane</keyword>
<dbReference type="EMBL" id="CP064787">
    <property type="protein sequence ID" value="QSG05534.1"/>
    <property type="molecule type" value="Genomic_DNA"/>
</dbReference>
<dbReference type="RefSeq" id="WP_229115362.1">
    <property type="nucleotide sequence ID" value="NZ_CP064787.1"/>
</dbReference>
<reference evidence="2" key="1">
    <citation type="submission" date="2020-11" db="EMBL/GenBank/DDBJ databases">
        <title>Carbohydrate-dependent, anaerobic sulfur respiration: A novel catabolism in halophilic archaea.</title>
        <authorList>
            <person name="Sorokin D.Y."/>
            <person name="Messina E."/>
            <person name="Smedile F."/>
            <person name="La Cono V."/>
            <person name="Hallsworth J.E."/>
            <person name="Yakimov M.M."/>
        </authorList>
    </citation>
    <scope>NUCLEOTIDE SEQUENCE</scope>
    <source>
        <strain evidence="2">HSR12-1</strain>
    </source>
</reference>
<feature type="transmembrane region" description="Helical" evidence="1">
    <location>
        <begin position="174"/>
        <end position="195"/>
    </location>
</feature>
<evidence type="ECO:0000313" key="2">
    <source>
        <dbReference type="EMBL" id="QSG05534.1"/>
    </source>
</evidence>
<keyword evidence="1" id="KW-1133">Transmembrane helix</keyword>
<gene>
    <name evidence="2" type="ORF">HSR121_1187</name>
</gene>
<organism evidence="2 3">
    <name type="scientific">Halapricum desulfuricans</name>
    <dbReference type="NCBI Taxonomy" id="2841257"/>
    <lineage>
        <taxon>Archaea</taxon>
        <taxon>Methanobacteriati</taxon>
        <taxon>Methanobacteriota</taxon>
        <taxon>Stenosarchaea group</taxon>
        <taxon>Halobacteria</taxon>
        <taxon>Halobacteriales</taxon>
        <taxon>Haloarculaceae</taxon>
        <taxon>Halapricum</taxon>
    </lineage>
</organism>
<feature type="transmembrane region" description="Helical" evidence="1">
    <location>
        <begin position="248"/>
        <end position="272"/>
    </location>
</feature>
<feature type="transmembrane region" description="Helical" evidence="1">
    <location>
        <begin position="216"/>
        <end position="233"/>
    </location>
</feature>
<feature type="transmembrane region" description="Helical" evidence="1">
    <location>
        <begin position="104"/>
        <end position="127"/>
    </location>
</feature>
<feature type="transmembrane region" description="Helical" evidence="1">
    <location>
        <begin position="143"/>
        <end position="162"/>
    </location>
</feature>
<keyword evidence="1" id="KW-0472">Membrane</keyword>
<dbReference type="GeneID" id="68854800"/>
<name>A0A897MYJ8_9EURY</name>
<proteinExistence type="predicted"/>
<sequence>MSTDRSERQATTGERDTTTPLGDPYLNGFVTLGKSHAMLLAVFALLGVVRVTVYVTRRWFEIPEYVTTVSTQGWLHPEVALLPSGPVVAYPLFGTFRGLVPRLLAVYAVTALVWVGALTVAIGVIAWRTDPETAGWLPPRRRLLHLAVFVGTVQIVGIPLLLERVPLSGLLPTVVALLIVAVLVSRLLVVPVTIIRDGRDLPSALGWSWRASRGETPLVVLFVLAFALIRHWITALPASDLLTYTVPVHALVGTTLIGGAYAGLMCVAYDIAATQSDN</sequence>
<feature type="transmembrane region" description="Helical" evidence="1">
    <location>
        <begin position="37"/>
        <end position="55"/>
    </location>
</feature>
<protein>
    <submittedName>
        <fullName evidence="2">Uncharacterized protein</fullName>
    </submittedName>
</protein>
<evidence type="ECO:0000256" key="1">
    <source>
        <dbReference type="SAM" id="Phobius"/>
    </source>
</evidence>
<dbReference type="AlphaFoldDB" id="A0A897MYJ8"/>
<accession>A0A897MYJ8</accession>
<evidence type="ECO:0000313" key="3">
    <source>
        <dbReference type="Proteomes" id="UP000663525"/>
    </source>
</evidence>
<dbReference type="Proteomes" id="UP000663525">
    <property type="component" value="Chromosome"/>
</dbReference>